<dbReference type="Proteomes" id="UP000190367">
    <property type="component" value="Unassembled WGS sequence"/>
</dbReference>
<dbReference type="EMBL" id="FUWZ01000002">
    <property type="protein sequence ID" value="SKA22318.1"/>
    <property type="molecule type" value="Genomic_DNA"/>
</dbReference>
<organism evidence="3 4">
    <name type="scientific">Chitinophaga eiseniae</name>
    <dbReference type="NCBI Taxonomy" id="634771"/>
    <lineage>
        <taxon>Bacteria</taxon>
        <taxon>Pseudomonadati</taxon>
        <taxon>Bacteroidota</taxon>
        <taxon>Chitinophagia</taxon>
        <taxon>Chitinophagales</taxon>
        <taxon>Chitinophagaceae</taxon>
        <taxon>Chitinophaga</taxon>
    </lineage>
</organism>
<gene>
    <name evidence="3" type="ORF">SAMN04488128_1021697</name>
</gene>
<accession>A0A1T4S2Z9</accession>
<dbReference type="RefSeq" id="WP_078670137.1">
    <property type="nucleotide sequence ID" value="NZ_FUWZ01000002.1"/>
</dbReference>
<sequence length="473" mass="52089">MSGENKSAYPFYIIVGSLLCLVICSQLNFSFSFKDFQFRRLDMLSELRTSGPEKDSTTLTAAKGGGKRSHADSTAAAAGKTPEGTAVNPDAVYDFMSYKGILNYTTATSSDSNAGMDRFMEALKELKAGKRKKVRIAYFGDSMIEGDLITSDLRDSLQTFFGGAGVGFVPITSVVASFRTTITHTFSRDWKDYHYKNSPPSNVVLGLSGHTFYPGGGSWIKYTPVKKPRLNKFDEVSLLYGPAEATTVNINEKPYTLSGNAPVNKLDFRQDTGAGTITIKYGGGPAAPFYGVCFETDNGVYVDNFSFRGISGVELGHLSAGMIRRMQEERPYDLVVLHYGANVLFRPELTDYSWYERPMKKVVDSLRRDLPGTSFLIVGTADKSYRKGDRYITAPGVEALLKVQHDLATTYGTAYWNLYANMGGSGSMVKWVEGDTVLANKDYTHLNRQGAAKVGALLYKAIMNDYRQGEQQP</sequence>
<dbReference type="STRING" id="634771.SAMN04488128_1021697"/>
<dbReference type="AlphaFoldDB" id="A0A1T4S2Z9"/>
<keyword evidence="2" id="KW-0472">Membrane</keyword>
<keyword evidence="2" id="KW-1133">Transmembrane helix</keyword>
<evidence type="ECO:0000313" key="3">
    <source>
        <dbReference type="EMBL" id="SKA22318.1"/>
    </source>
</evidence>
<protein>
    <recommendedName>
        <fullName evidence="5">Lysophospholipase L1</fullName>
    </recommendedName>
</protein>
<name>A0A1T4S2Z9_9BACT</name>
<feature type="transmembrane region" description="Helical" evidence="2">
    <location>
        <begin position="12"/>
        <end position="33"/>
    </location>
</feature>
<keyword evidence="4" id="KW-1185">Reference proteome</keyword>
<reference evidence="4" key="1">
    <citation type="submission" date="2017-02" db="EMBL/GenBank/DDBJ databases">
        <authorList>
            <person name="Varghese N."/>
            <person name="Submissions S."/>
        </authorList>
    </citation>
    <scope>NUCLEOTIDE SEQUENCE [LARGE SCALE GENOMIC DNA]</scope>
    <source>
        <strain evidence="4">DSM 22224</strain>
    </source>
</reference>
<evidence type="ECO:0000256" key="1">
    <source>
        <dbReference type="SAM" id="MobiDB-lite"/>
    </source>
</evidence>
<evidence type="ECO:0008006" key="5">
    <source>
        <dbReference type="Google" id="ProtNLM"/>
    </source>
</evidence>
<dbReference type="GO" id="GO:0016788">
    <property type="term" value="F:hydrolase activity, acting on ester bonds"/>
    <property type="evidence" value="ECO:0007669"/>
    <property type="project" value="UniProtKB-ARBA"/>
</dbReference>
<dbReference type="Gene3D" id="3.40.50.1110">
    <property type="entry name" value="SGNH hydrolase"/>
    <property type="match status" value="1"/>
</dbReference>
<dbReference type="Gene3D" id="2.60.120.1360">
    <property type="match status" value="1"/>
</dbReference>
<dbReference type="InterPro" id="IPR036514">
    <property type="entry name" value="SGNH_hydro_sf"/>
</dbReference>
<keyword evidence="2" id="KW-0812">Transmembrane</keyword>
<dbReference type="OrthoDB" id="9810515at2"/>
<dbReference type="SUPFAM" id="SSF52266">
    <property type="entry name" value="SGNH hydrolase"/>
    <property type="match status" value="1"/>
</dbReference>
<feature type="region of interest" description="Disordered" evidence="1">
    <location>
        <begin position="49"/>
        <end position="82"/>
    </location>
</feature>
<proteinExistence type="predicted"/>
<evidence type="ECO:0000313" key="4">
    <source>
        <dbReference type="Proteomes" id="UP000190367"/>
    </source>
</evidence>
<evidence type="ECO:0000256" key="2">
    <source>
        <dbReference type="SAM" id="Phobius"/>
    </source>
</evidence>